<name>O59363_PYRHO</name>
<evidence type="ECO:0000313" key="1">
    <source>
        <dbReference type="EMBL" id="BAA30811.1"/>
    </source>
</evidence>
<protein>
    <submittedName>
        <fullName evidence="1">Uncharacterized protein</fullName>
    </submittedName>
</protein>
<dbReference type="KEGG" id="pho:PH1698"/>
<dbReference type="Proteomes" id="UP000000752">
    <property type="component" value="Chromosome"/>
</dbReference>
<reference evidence="1 2" key="1">
    <citation type="journal article" date="1998" name="DNA Res.">
        <title>Complete sequence and gene organization of the genome of a hyper-thermophilic archaebacterium, Pyrococcus horikoshii OT3.</title>
        <authorList>
            <person name="Kawarabayasi Y."/>
            <person name="Sawada M."/>
            <person name="Horikawa H."/>
            <person name="Haikawa Y."/>
            <person name="Hino Y."/>
            <person name="Yamamoto S."/>
            <person name="Sekine M."/>
            <person name="Baba S."/>
            <person name="Kosugi H."/>
            <person name="Hosoyama A."/>
            <person name="Nagai Y."/>
            <person name="Sakai M."/>
            <person name="Ogura K."/>
            <person name="Otuka R."/>
            <person name="Nakazawa H."/>
            <person name="Takamiya M."/>
            <person name="Ohfuku Y."/>
            <person name="Funahashi T."/>
            <person name="Tanaka T."/>
            <person name="Kudoh Y."/>
            <person name="Yamazaki J."/>
            <person name="Kushida N."/>
            <person name="Oguchi A."/>
            <person name="Aoki K."/>
            <person name="Nakamura Y."/>
            <person name="Robb T.F."/>
            <person name="Horikoshi K."/>
            <person name="Masuchi Y."/>
            <person name="Shizuya H."/>
            <person name="Kikuchi H."/>
        </authorList>
    </citation>
    <scope>NUCLEOTIDE SEQUENCE [LARGE SCALE GENOMIC DNA]</scope>
    <source>
        <strain evidence="2">ATCC 700860 / DSM 12428 / JCM 9974 / NBRC 100139 / OT-3</strain>
    </source>
</reference>
<sequence>MNVSSINFSAFFSAPAVPSFIFSPLEYLISTPNLSPLPKYSIIFSFRYPTRTIISSTPIPIRFINIYSIRGLLKKGIIGFGLYTVRGNNLVPFPPANNTACIVTPRVFITFIRY</sequence>
<dbReference type="EMBL" id="BA000001">
    <property type="protein sequence ID" value="BAA30811.1"/>
    <property type="molecule type" value="Genomic_DNA"/>
</dbReference>
<dbReference type="EnsemblBacteria" id="BAA30811">
    <property type="protein sequence ID" value="BAA30811"/>
    <property type="gene ID" value="BAA30811"/>
</dbReference>
<dbReference type="PIR" id="D71177">
    <property type="entry name" value="D71177"/>
</dbReference>
<accession>O59363</accession>
<proteinExistence type="predicted"/>
<dbReference type="AlphaFoldDB" id="O59363"/>
<evidence type="ECO:0000313" key="2">
    <source>
        <dbReference type="Proteomes" id="UP000000752"/>
    </source>
</evidence>
<gene>
    <name evidence="1" type="ordered locus">PH1698</name>
</gene>
<organism evidence="1 2">
    <name type="scientific">Pyrococcus horikoshii (strain ATCC 700860 / DSM 12428 / JCM 9974 / NBRC 100139 / OT-3)</name>
    <dbReference type="NCBI Taxonomy" id="70601"/>
    <lineage>
        <taxon>Archaea</taxon>
        <taxon>Methanobacteriati</taxon>
        <taxon>Methanobacteriota</taxon>
        <taxon>Thermococci</taxon>
        <taxon>Thermococcales</taxon>
        <taxon>Thermococcaceae</taxon>
        <taxon>Pyrococcus</taxon>
    </lineage>
</organism>
<dbReference type="eggNOG" id="ENOG502N5BD">
    <property type="taxonomic scope" value="Archaea"/>
</dbReference>
<keyword evidence="2" id="KW-1185">Reference proteome</keyword>